<dbReference type="Proteomes" id="UP000006201">
    <property type="component" value="Unassembled WGS sequence"/>
</dbReference>
<keyword evidence="2" id="KW-1185">Reference proteome</keyword>
<dbReference type="EMBL" id="AAOH01000011">
    <property type="protein sequence ID" value="EAR26611.1"/>
    <property type="molecule type" value="Genomic_DNA"/>
</dbReference>
<name>A4CF63_9GAMM</name>
<comment type="caution">
    <text evidence="1">The sequence shown here is derived from an EMBL/GenBank/DDBJ whole genome shotgun (WGS) entry which is preliminary data.</text>
</comment>
<dbReference type="STRING" id="87626.PTD2_00342"/>
<dbReference type="AlphaFoldDB" id="A4CF63"/>
<reference evidence="1 2" key="1">
    <citation type="submission" date="2006-02" db="EMBL/GenBank/DDBJ databases">
        <authorList>
            <person name="Moran M.A."/>
            <person name="Kjelleberg S."/>
            <person name="Egan S."/>
            <person name="Saunders N."/>
            <person name="Thomas T."/>
            <person name="Ferriera S."/>
            <person name="Johnson J."/>
            <person name="Kravitz S."/>
            <person name="Halpern A."/>
            <person name="Remington K."/>
            <person name="Beeson K."/>
            <person name="Tran B."/>
            <person name="Rogers Y.-H."/>
            <person name="Friedman R."/>
            <person name="Venter J.C."/>
        </authorList>
    </citation>
    <scope>NUCLEOTIDE SEQUENCE [LARGE SCALE GENOMIC DNA]</scope>
    <source>
        <strain evidence="1 2">D2</strain>
    </source>
</reference>
<proteinExistence type="predicted"/>
<evidence type="ECO:0000313" key="2">
    <source>
        <dbReference type="Proteomes" id="UP000006201"/>
    </source>
</evidence>
<dbReference type="HOGENOM" id="CLU_2976018_0_0_6"/>
<organism evidence="1 2">
    <name type="scientific">Pseudoalteromonas tunicata D2</name>
    <dbReference type="NCBI Taxonomy" id="87626"/>
    <lineage>
        <taxon>Bacteria</taxon>
        <taxon>Pseudomonadati</taxon>
        <taxon>Pseudomonadota</taxon>
        <taxon>Gammaproteobacteria</taxon>
        <taxon>Alteromonadales</taxon>
        <taxon>Pseudoalteromonadaceae</taxon>
        <taxon>Pseudoalteromonas</taxon>
    </lineage>
</organism>
<accession>A4CF63</accession>
<protein>
    <submittedName>
        <fullName evidence="1">Uncharacterized protein</fullName>
    </submittedName>
</protein>
<evidence type="ECO:0000313" key="1">
    <source>
        <dbReference type="EMBL" id="EAR26611.1"/>
    </source>
</evidence>
<sequence>MFILCNHLSNLLIKTLQYDAMYHRHEPFEHDKTAYIFVVTDHFIQALFASFDILDTLA</sequence>
<gene>
    <name evidence="1" type="ORF">PTD2_00342</name>
</gene>